<reference evidence="10 11" key="1">
    <citation type="journal article" date="2015" name="Antonie Van Leeuwenhoek">
        <title>Bosea vaviloviae sp. nov., a new species of slow-growing rhizobia isolated from nodules of the relict species Vavilovia formosa (Stev.) Fed.</title>
        <authorList>
            <person name="Safronova V.I."/>
            <person name="Kuznetsova I.G."/>
            <person name="Sazanova A.L."/>
            <person name="Kimeklis A.K."/>
            <person name="Belimov A.A."/>
            <person name="Andronov E.E."/>
            <person name="Pinaev A.G."/>
            <person name="Chizhevskaya E.P."/>
            <person name="Pukhaev A.R."/>
            <person name="Popov K.P."/>
            <person name="Willems A."/>
            <person name="Tikhonovich I.A."/>
        </authorList>
    </citation>
    <scope>NUCLEOTIDE SEQUENCE [LARGE SCALE GENOMIC DNA]</scope>
    <source>
        <strain evidence="10 11">Vaf18</strain>
    </source>
</reference>
<evidence type="ECO:0000256" key="5">
    <source>
        <dbReference type="ARBA" id="ARBA00022917"/>
    </source>
</evidence>
<gene>
    <name evidence="6" type="primary">tsf</name>
    <name evidence="10" type="ORF">BHK69_20250</name>
</gene>
<dbReference type="KEGG" id="bvv:BHK69_20250"/>
<dbReference type="GO" id="GO:0005737">
    <property type="term" value="C:cytoplasm"/>
    <property type="evidence" value="ECO:0007669"/>
    <property type="project" value="UniProtKB-SubCell"/>
</dbReference>
<dbReference type="CDD" id="cd14275">
    <property type="entry name" value="UBA_EF-Ts"/>
    <property type="match status" value="1"/>
</dbReference>
<feature type="region of interest" description="Involved in Mg(2+) ion dislocation from EF-Tu" evidence="6">
    <location>
        <begin position="80"/>
        <end position="83"/>
    </location>
</feature>
<dbReference type="PROSITE" id="PS01127">
    <property type="entry name" value="EF_TS_2"/>
    <property type="match status" value="1"/>
</dbReference>
<dbReference type="Gene3D" id="1.10.286.20">
    <property type="match status" value="1"/>
</dbReference>
<keyword evidence="5 6" id="KW-0648">Protein biosynthesis</keyword>
<dbReference type="FunFam" id="1.10.8.10:FF:000001">
    <property type="entry name" value="Elongation factor Ts"/>
    <property type="match status" value="1"/>
</dbReference>
<dbReference type="SUPFAM" id="SSF54713">
    <property type="entry name" value="Elongation factor Ts (EF-Ts), dimerisation domain"/>
    <property type="match status" value="2"/>
</dbReference>
<keyword evidence="11" id="KW-1185">Reference proteome</keyword>
<dbReference type="InterPro" id="IPR009060">
    <property type="entry name" value="UBA-like_sf"/>
</dbReference>
<comment type="similarity">
    <text evidence="1 6 7">Belongs to the EF-Ts family.</text>
</comment>
<dbReference type="PANTHER" id="PTHR11741">
    <property type="entry name" value="ELONGATION FACTOR TS"/>
    <property type="match status" value="1"/>
</dbReference>
<proteinExistence type="inferred from homology"/>
<dbReference type="OrthoDB" id="9808348at2"/>
<evidence type="ECO:0000313" key="10">
    <source>
        <dbReference type="EMBL" id="AOO82461.1"/>
    </source>
</evidence>
<organism evidence="10 11">
    <name type="scientific">Bosea vaviloviae</name>
    <dbReference type="NCBI Taxonomy" id="1526658"/>
    <lineage>
        <taxon>Bacteria</taxon>
        <taxon>Pseudomonadati</taxon>
        <taxon>Pseudomonadota</taxon>
        <taxon>Alphaproteobacteria</taxon>
        <taxon>Hyphomicrobiales</taxon>
        <taxon>Boseaceae</taxon>
        <taxon>Bosea</taxon>
    </lineage>
</organism>
<feature type="domain" description="Translation elongation factor EFTs/EF1B dimerisation" evidence="9">
    <location>
        <begin position="71"/>
        <end position="286"/>
    </location>
</feature>
<dbReference type="Gene3D" id="3.30.479.20">
    <property type="entry name" value="Elongation factor Ts, dimerisation domain"/>
    <property type="match status" value="2"/>
</dbReference>
<dbReference type="AlphaFoldDB" id="A0A1D7U532"/>
<dbReference type="NCBIfam" id="TIGR00116">
    <property type="entry name" value="tsf"/>
    <property type="match status" value="1"/>
</dbReference>
<dbReference type="STRING" id="1526658.BHK69_20250"/>
<keyword evidence="4 6" id="KW-0251">Elongation factor</keyword>
<dbReference type="Proteomes" id="UP000094969">
    <property type="component" value="Chromosome"/>
</dbReference>
<dbReference type="InterPro" id="IPR001816">
    <property type="entry name" value="Transl_elong_EFTs/EF1B"/>
</dbReference>
<name>A0A1D7U532_9HYPH</name>
<dbReference type="InterPro" id="IPR036402">
    <property type="entry name" value="EF-Ts_dimer_sf"/>
</dbReference>
<sequence>MAAITAGMVKELRDKTGAGMMDCKTALSAVDGNIEAAIDWLRTKGLAKAAKKAGRVAAEGLVAVAIVGHSGVVIELNSETDFVARNLEFQALAHGIANVALERGGDVDAVLAHHYPGGGTVSEAVANAIATIGENMTLRRVASLKVSAGLIGSYVHGAVADGLGKIGVIVALESTGNTDELAVLGRQLAMHVAATNPVALDLASVDPEVLAREKAILAEKNAGKPANVLEKITESGLKSYAKEYCLLEQAYIHDGSKSVGQVLKELEGKVGAPVKLTGFARFALGEGIEKEEQDFAAEVAAAGGTTG</sequence>
<comment type="subcellular location">
    <subcellularLocation>
        <location evidence="6 8">Cytoplasm</location>
    </subcellularLocation>
</comment>
<dbReference type="RefSeq" id="WP_069691670.1">
    <property type="nucleotide sequence ID" value="NZ_CP017147.1"/>
</dbReference>
<evidence type="ECO:0000256" key="7">
    <source>
        <dbReference type="RuleBase" id="RU000642"/>
    </source>
</evidence>
<evidence type="ECO:0000256" key="4">
    <source>
        <dbReference type="ARBA" id="ARBA00022768"/>
    </source>
</evidence>
<dbReference type="HAMAP" id="MF_00050">
    <property type="entry name" value="EF_Ts"/>
    <property type="match status" value="1"/>
</dbReference>
<dbReference type="Pfam" id="PF00889">
    <property type="entry name" value="EF_TS"/>
    <property type="match status" value="1"/>
</dbReference>
<comment type="function">
    <text evidence="6 7">Associates with the EF-Tu.GDP complex and induces the exchange of GDP to GTP. It remains bound to the aminoacyl-tRNA.EF-Tu.GTP complex up to the GTP hydrolysis stage on the ribosome.</text>
</comment>
<dbReference type="GO" id="GO:0003746">
    <property type="term" value="F:translation elongation factor activity"/>
    <property type="evidence" value="ECO:0007669"/>
    <property type="project" value="UniProtKB-UniRule"/>
</dbReference>
<dbReference type="InterPro" id="IPR014039">
    <property type="entry name" value="Transl_elong_EFTs/EF1B_dimer"/>
</dbReference>
<evidence type="ECO:0000256" key="6">
    <source>
        <dbReference type="HAMAP-Rule" id="MF_00050"/>
    </source>
</evidence>
<dbReference type="InterPro" id="IPR018101">
    <property type="entry name" value="Transl_elong_Ts_CS"/>
</dbReference>
<evidence type="ECO:0000256" key="1">
    <source>
        <dbReference type="ARBA" id="ARBA00005532"/>
    </source>
</evidence>
<evidence type="ECO:0000313" key="11">
    <source>
        <dbReference type="Proteomes" id="UP000094969"/>
    </source>
</evidence>
<dbReference type="PANTHER" id="PTHR11741:SF0">
    <property type="entry name" value="ELONGATION FACTOR TS, MITOCHONDRIAL"/>
    <property type="match status" value="1"/>
</dbReference>
<accession>A0A1D7U532</accession>
<evidence type="ECO:0000256" key="2">
    <source>
        <dbReference type="ARBA" id="ARBA00016956"/>
    </source>
</evidence>
<dbReference type="SUPFAM" id="SSF46934">
    <property type="entry name" value="UBA-like"/>
    <property type="match status" value="1"/>
</dbReference>
<evidence type="ECO:0000256" key="3">
    <source>
        <dbReference type="ARBA" id="ARBA00022490"/>
    </source>
</evidence>
<dbReference type="EMBL" id="CP017147">
    <property type="protein sequence ID" value="AOO82461.1"/>
    <property type="molecule type" value="Genomic_DNA"/>
</dbReference>
<protein>
    <recommendedName>
        <fullName evidence="2 6">Elongation factor Ts</fullName>
        <shortName evidence="6">EF-Ts</shortName>
    </recommendedName>
</protein>
<keyword evidence="3 6" id="KW-0963">Cytoplasm</keyword>
<evidence type="ECO:0000259" key="9">
    <source>
        <dbReference type="Pfam" id="PF00889"/>
    </source>
</evidence>
<dbReference type="Gene3D" id="1.10.8.10">
    <property type="entry name" value="DNA helicase RuvA subunit, C-terminal domain"/>
    <property type="match status" value="1"/>
</dbReference>
<evidence type="ECO:0000256" key="8">
    <source>
        <dbReference type="RuleBase" id="RU000643"/>
    </source>
</evidence>